<dbReference type="EMBL" id="LAZR01001929">
    <property type="protein sequence ID" value="KKN36973.1"/>
    <property type="molecule type" value="Genomic_DNA"/>
</dbReference>
<keyword evidence="1" id="KW-0472">Membrane</keyword>
<keyword evidence="1" id="KW-1133">Transmembrane helix</keyword>
<feature type="transmembrane region" description="Helical" evidence="1">
    <location>
        <begin position="6"/>
        <end position="25"/>
    </location>
</feature>
<keyword evidence="1" id="KW-0812">Transmembrane</keyword>
<organism evidence="2">
    <name type="scientific">marine sediment metagenome</name>
    <dbReference type="NCBI Taxonomy" id="412755"/>
    <lineage>
        <taxon>unclassified sequences</taxon>
        <taxon>metagenomes</taxon>
        <taxon>ecological metagenomes</taxon>
    </lineage>
</organism>
<gene>
    <name evidence="2" type="ORF">LCGC14_0768150</name>
</gene>
<dbReference type="AlphaFoldDB" id="A0A0F9T606"/>
<protein>
    <submittedName>
        <fullName evidence="2">Uncharacterized protein</fullName>
    </submittedName>
</protein>
<evidence type="ECO:0000256" key="1">
    <source>
        <dbReference type="SAM" id="Phobius"/>
    </source>
</evidence>
<name>A0A0F9T606_9ZZZZ</name>
<feature type="transmembrane region" description="Helical" evidence="1">
    <location>
        <begin position="100"/>
        <end position="119"/>
    </location>
</feature>
<proteinExistence type="predicted"/>
<feature type="transmembrane region" description="Helical" evidence="1">
    <location>
        <begin position="131"/>
        <end position="151"/>
    </location>
</feature>
<evidence type="ECO:0000313" key="2">
    <source>
        <dbReference type="EMBL" id="KKN36973.1"/>
    </source>
</evidence>
<sequence>MSKKSMFLVFAIFVTILLIGVNIDIKAHSAARMDLNYNLTTEELDVTISHSVANQNTHYISSVEIKVNNSTISTETYFSQPTTSTFVYQYSNITAIKGDTIMVIAICNYFGLISSSTIAGEDPPQSGEPEIPGYLGIWIIIMSSIIALLTINFKRIRRMKK</sequence>
<reference evidence="2" key="1">
    <citation type="journal article" date="2015" name="Nature">
        <title>Complex archaea that bridge the gap between prokaryotes and eukaryotes.</title>
        <authorList>
            <person name="Spang A."/>
            <person name="Saw J.H."/>
            <person name="Jorgensen S.L."/>
            <person name="Zaremba-Niedzwiedzka K."/>
            <person name="Martijn J."/>
            <person name="Lind A.E."/>
            <person name="van Eijk R."/>
            <person name="Schleper C."/>
            <person name="Guy L."/>
            <person name="Ettema T.J."/>
        </authorList>
    </citation>
    <scope>NUCLEOTIDE SEQUENCE</scope>
</reference>
<accession>A0A0F9T606</accession>
<comment type="caution">
    <text evidence="2">The sequence shown here is derived from an EMBL/GenBank/DDBJ whole genome shotgun (WGS) entry which is preliminary data.</text>
</comment>